<dbReference type="EMBL" id="CP031310">
    <property type="protein sequence ID" value="QCC50974.1"/>
    <property type="molecule type" value="Genomic_DNA"/>
</dbReference>
<name>A0A4D6HA73_9EURY</name>
<evidence type="ECO:0000256" key="3">
    <source>
        <dbReference type="ARBA" id="ARBA00022989"/>
    </source>
</evidence>
<dbReference type="RefSeq" id="WP_049995474.1">
    <property type="nucleotide sequence ID" value="NZ_CP031310.1"/>
</dbReference>
<keyword evidence="8" id="KW-1185">Reference proteome</keyword>
<evidence type="ECO:0000313" key="7">
    <source>
        <dbReference type="EMBL" id="QCC50974.1"/>
    </source>
</evidence>
<dbReference type="GeneID" id="39847562"/>
<protein>
    <recommendedName>
        <fullName evidence="6">Peptidase M50 domain-containing protein</fullName>
    </recommendedName>
</protein>
<dbReference type="GO" id="GO:0006508">
    <property type="term" value="P:proteolysis"/>
    <property type="evidence" value="ECO:0007669"/>
    <property type="project" value="InterPro"/>
</dbReference>
<gene>
    <name evidence="7" type="ORF">DV733_06820</name>
</gene>
<feature type="transmembrane region" description="Helical" evidence="5">
    <location>
        <begin position="123"/>
        <end position="141"/>
    </location>
</feature>
<dbReference type="InterPro" id="IPR008915">
    <property type="entry name" value="Peptidase_M50"/>
</dbReference>
<reference evidence="7 8" key="1">
    <citation type="journal article" date="2019" name="Nat. Commun.">
        <title>A new type of DNA phosphorothioation-based antiviral system in archaea.</title>
        <authorList>
            <person name="Xiong L."/>
            <person name="Liu S."/>
            <person name="Chen S."/>
            <person name="Xiao Y."/>
            <person name="Zhu B."/>
            <person name="Gao Y."/>
            <person name="Zhang Y."/>
            <person name="Chen B."/>
            <person name="Luo J."/>
            <person name="Deng Z."/>
            <person name="Chen X."/>
            <person name="Wang L."/>
            <person name="Chen S."/>
        </authorList>
    </citation>
    <scope>NUCLEOTIDE SEQUENCE [LARGE SCALE GENOMIC DNA]</scope>
    <source>
        <strain evidence="7 8">CBA1105</strain>
    </source>
</reference>
<evidence type="ECO:0000256" key="1">
    <source>
        <dbReference type="ARBA" id="ARBA00004141"/>
    </source>
</evidence>
<evidence type="ECO:0000256" key="2">
    <source>
        <dbReference type="ARBA" id="ARBA00022692"/>
    </source>
</evidence>
<keyword evidence="2 5" id="KW-0812">Transmembrane</keyword>
<proteinExistence type="predicted"/>
<dbReference type="AlphaFoldDB" id="A0A4D6HA73"/>
<evidence type="ECO:0000313" key="8">
    <source>
        <dbReference type="Proteomes" id="UP000296706"/>
    </source>
</evidence>
<sequence length="180" mass="19595">MGLTRRYLLPLVLAPGVAVHELAHYLACRLLGIRVREVVLFRFGDPVGYVDHDVPRAYWRRIVVTIAPLVVNTAVAVAAFWASARVAVPLALVATYLGVVTLRNSIPSSIDARALFPHSRLGYLHPLFVLTLPLIAILLLANRLRAYGFSVAYTGAVSGVLLLSFHTDALSLTELFAGLI</sequence>
<feature type="domain" description="Peptidase M50" evidence="6">
    <location>
        <begin position="11"/>
        <end position="104"/>
    </location>
</feature>
<dbReference type="GO" id="GO:0016020">
    <property type="term" value="C:membrane"/>
    <property type="evidence" value="ECO:0007669"/>
    <property type="project" value="UniProtKB-SubCell"/>
</dbReference>
<organism evidence="7 8">
    <name type="scientific">Halapricum salinum</name>
    <dbReference type="NCBI Taxonomy" id="1457250"/>
    <lineage>
        <taxon>Archaea</taxon>
        <taxon>Methanobacteriati</taxon>
        <taxon>Methanobacteriota</taxon>
        <taxon>Stenosarchaea group</taxon>
        <taxon>Halobacteria</taxon>
        <taxon>Halobacteriales</taxon>
        <taxon>Haloarculaceae</taxon>
        <taxon>Halapricum</taxon>
    </lineage>
</organism>
<feature type="transmembrane region" description="Helical" evidence="5">
    <location>
        <begin position="147"/>
        <end position="165"/>
    </location>
</feature>
<evidence type="ECO:0000259" key="6">
    <source>
        <dbReference type="Pfam" id="PF02163"/>
    </source>
</evidence>
<dbReference type="Proteomes" id="UP000296706">
    <property type="component" value="Chromosome"/>
</dbReference>
<evidence type="ECO:0000256" key="4">
    <source>
        <dbReference type="ARBA" id="ARBA00023136"/>
    </source>
</evidence>
<feature type="transmembrane region" description="Helical" evidence="5">
    <location>
        <begin position="62"/>
        <end position="80"/>
    </location>
</feature>
<keyword evidence="3 5" id="KW-1133">Transmembrane helix</keyword>
<dbReference type="STRING" id="1457250.GCA_000755225_00120"/>
<dbReference type="KEGG" id="hsn:DV733_06820"/>
<comment type="subcellular location">
    <subcellularLocation>
        <location evidence="1">Membrane</location>
        <topology evidence="1">Multi-pass membrane protein</topology>
    </subcellularLocation>
</comment>
<dbReference type="Pfam" id="PF02163">
    <property type="entry name" value="Peptidase_M50"/>
    <property type="match status" value="1"/>
</dbReference>
<evidence type="ECO:0000256" key="5">
    <source>
        <dbReference type="SAM" id="Phobius"/>
    </source>
</evidence>
<dbReference type="OrthoDB" id="147208at2157"/>
<accession>A0A4D6HA73</accession>
<keyword evidence="4 5" id="KW-0472">Membrane</keyword>